<dbReference type="GO" id="GO:0003700">
    <property type="term" value="F:DNA-binding transcription factor activity"/>
    <property type="evidence" value="ECO:0007669"/>
    <property type="project" value="InterPro"/>
</dbReference>
<evidence type="ECO:0000313" key="6">
    <source>
        <dbReference type="EMBL" id="TWI69726.1"/>
    </source>
</evidence>
<accession>A0A562RMR4</accession>
<dbReference type="PROSITE" id="PS50931">
    <property type="entry name" value="HTH_LYSR"/>
    <property type="match status" value="1"/>
</dbReference>
<dbReference type="CDD" id="cd08422">
    <property type="entry name" value="PBP2_CrgA_like"/>
    <property type="match status" value="1"/>
</dbReference>
<dbReference type="Gene3D" id="3.40.190.290">
    <property type="match status" value="1"/>
</dbReference>
<reference evidence="6 7" key="1">
    <citation type="journal article" date="2015" name="Stand. Genomic Sci.">
        <title>Genomic Encyclopedia of Bacterial and Archaeal Type Strains, Phase III: the genomes of soil and plant-associated and newly described type strains.</title>
        <authorList>
            <person name="Whitman W.B."/>
            <person name="Woyke T."/>
            <person name="Klenk H.P."/>
            <person name="Zhou Y."/>
            <person name="Lilburn T.G."/>
            <person name="Beck B.J."/>
            <person name="De Vos P."/>
            <person name="Vandamme P."/>
            <person name="Eisen J.A."/>
            <person name="Garrity G."/>
            <person name="Hugenholtz P."/>
            <person name="Kyrpides N.C."/>
        </authorList>
    </citation>
    <scope>NUCLEOTIDE SEQUENCE [LARGE SCALE GENOMIC DNA]</scope>
    <source>
        <strain evidence="6 7">CGMCC 1.10822</strain>
    </source>
</reference>
<dbReference type="PRINTS" id="PR00039">
    <property type="entry name" value="HTHLYSR"/>
</dbReference>
<dbReference type="RefSeq" id="WP_145647464.1">
    <property type="nucleotide sequence ID" value="NZ_VLLB01000001.1"/>
</dbReference>
<sequence>MELNSFLDAFLQSADAGSFSAAARVLGLTPAAVSKNVARLEAELGVRLFQRSTRSLSLTTEGARLYAQVRLPWREIGDALTDLRQGAGKPAGPLKIALAHTVGREYIVPLLAEFLARYPDVVPDLHFDNRPVDVVAQGLDAAIGGGLELTEGLIARELTRVKIVLVAAPAYLDRHAAPVAPADLARHDGLVRRAPATGRVTPWTLRDAAGQEVVATPRQVVTMDDPEALARAAASGLGITLLPLPHVGPLLANGALVRILPGWHAETRPLSIYYSSRKLVPAKVRVFVDFIVTSFRTGDLARHFWQD</sequence>
<dbReference type="Pfam" id="PF03466">
    <property type="entry name" value="LysR_substrate"/>
    <property type="match status" value="1"/>
</dbReference>
<proteinExistence type="inferred from homology"/>
<evidence type="ECO:0000256" key="3">
    <source>
        <dbReference type="ARBA" id="ARBA00023125"/>
    </source>
</evidence>
<dbReference type="InterPro" id="IPR036390">
    <property type="entry name" value="WH_DNA-bd_sf"/>
</dbReference>
<keyword evidence="7" id="KW-1185">Reference proteome</keyword>
<gene>
    <name evidence="6" type="ORF">IP91_00799</name>
</gene>
<evidence type="ECO:0000256" key="1">
    <source>
        <dbReference type="ARBA" id="ARBA00009437"/>
    </source>
</evidence>
<keyword evidence="4" id="KW-0804">Transcription</keyword>
<dbReference type="Gene3D" id="1.10.10.10">
    <property type="entry name" value="Winged helix-like DNA-binding domain superfamily/Winged helix DNA-binding domain"/>
    <property type="match status" value="1"/>
</dbReference>
<dbReference type="SUPFAM" id="SSF53850">
    <property type="entry name" value="Periplasmic binding protein-like II"/>
    <property type="match status" value="1"/>
</dbReference>
<dbReference type="InterPro" id="IPR000847">
    <property type="entry name" value="LysR_HTH_N"/>
</dbReference>
<evidence type="ECO:0000259" key="5">
    <source>
        <dbReference type="PROSITE" id="PS50931"/>
    </source>
</evidence>
<dbReference type="GO" id="GO:0006351">
    <property type="term" value="P:DNA-templated transcription"/>
    <property type="evidence" value="ECO:0007669"/>
    <property type="project" value="TreeGrafter"/>
</dbReference>
<dbReference type="SUPFAM" id="SSF46785">
    <property type="entry name" value="Winged helix' DNA-binding domain"/>
    <property type="match status" value="1"/>
</dbReference>
<dbReference type="FunFam" id="1.10.10.10:FF:000001">
    <property type="entry name" value="LysR family transcriptional regulator"/>
    <property type="match status" value="1"/>
</dbReference>
<protein>
    <submittedName>
        <fullName evidence="6">LysR family transcriptional regulator</fullName>
    </submittedName>
</protein>
<dbReference type="InterPro" id="IPR005119">
    <property type="entry name" value="LysR_subst-bd"/>
</dbReference>
<dbReference type="InterPro" id="IPR036388">
    <property type="entry name" value="WH-like_DNA-bd_sf"/>
</dbReference>
<evidence type="ECO:0000313" key="7">
    <source>
        <dbReference type="Proteomes" id="UP000318431"/>
    </source>
</evidence>
<dbReference type="Pfam" id="PF00126">
    <property type="entry name" value="HTH_1"/>
    <property type="match status" value="1"/>
</dbReference>
<keyword evidence="3" id="KW-0238">DNA-binding</keyword>
<dbReference type="AlphaFoldDB" id="A0A562RMR4"/>
<comment type="caution">
    <text evidence="6">The sequence shown here is derived from an EMBL/GenBank/DDBJ whole genome shotgun (WGS) entry which is preliminary data.</text>
</comment>
<name>A0A562RMR4_9BURK</name>
<evidence type="ECO:0000256" key="4">
    <source>
        <dbReference type="ARBA" id="ARBA00023163"/>
    </source>
</evidence>
<dbReference type="PANTHER" id="PTHR30537">
    <property type="entry name" value="HTH-TYPE TRANSCRIPTIONAL REGULATOR"/>
    <property type="match status" value="1"/>
</dbReference>
<dbReference type="InterPro" id="IPR058163">
    <property type="entry name" value="LysR-type_TF_proteobact-type"/>
</dbReference>
<dbReference type="PANTHER" id="PTHR30537:SF72">
    <property type="entry name" value="LYSR FAMILY TRANSCRIPTIONAL REGULATOR"/>
    <property type="match status" value="1"/>
</dbReference>
<keyword evidence="2" id="KW-0805">Transcription regulation</keyword>
<dbReference type="GO" id="GO:0043565">
    <property type="term" value="F:sequence-specific DNA binding"/>
    <property type="evidence" value="ECO:0007669"/>
    <property type="project" value="TreeGrafter"/>
</dbReference>
<evidence type="ECO:0000256" key="2">
    <source>
        <dbReference type="ARBA" id="ARBA00023015"/>
    </source>
</evidence>
<feature type="domain" description="HTH lysR-type" evidence="5">
    <location>
        <begin position="1"/>
        <end position="59"/>
    </location>
</feature>
<dbReference type="Proteomes" id="UP000318431">
    <property type="component" value="Unassembled WGS sequence"/>
</dbReference>
<organism evidence="6 7">
    <name type="scientific">Pseudoduganella lurida</name>
    <dbReference type="NCBI Taxonomy" id="1036180"/>
    <lineage>
        <taxon>Bacteria</taxon>
        <taxon>Pseudomonadati</taxon>
        <taxon>Pseudomonadota</taxon>
        <taxon>Betaproteobacteria</taxon>
        <taxon>Burkholderiales</taxon>
        <taxon>Oxalobacteraceae</taxon>
        <taxon>Telluria group</taxon>
        <taxon>Pseudoduganella</taxon>
    </lineage>
</organism>
<dbReference type="OrthoDB" id="8678019at2"/>
<comment type="similarity">
    <text evidence="1">Belongs to the LysR transcriptional regulatory family.</text>
</comment>
<dbReference type="EMBL" id="VLLB01000001">
    <property type="protein sequence ID" value="TWI69726.1"/>
    <property type="molecule type" value="Genomic_DNA"/>
</dbReference>